<organism evidence="2 3">
    <name type="scientific">Flavobacterium chungangense</name>
    <dbReference type="NCBI Taxonomy" id="554283"/>
    <lineage>
        <taxon>Bacteria</taxon>
        <taxon>Pseudomonadati</taxon>
        <taxon>Bacteroidota</taxon>
        <taxon>Flavobacteriia</taxon>
        <taxon>Flavobacteriales</taxon>
        <taxon>Flavobacteriaceae</taxon>
        <taxon>Flavobacterium</taxon>
    </lineage>
</organism>
<reference evidence="2 3" key="1">
    <citation type="submission" date="2020-06" db="EMBL/GenBank/DDBJ databases">
        <authorList>
            <person name="Criscuolo A."/>
        </authorList>
    </citation>
    <scope>NUCLEOTIDE SEQUENCE [LARGE SCALE GENOMIC DNA]</scope>
    <source>
        <strain evidence="3">CIP 110025</strain>
    </source>
</reference>
<proteinExistence type="predicted"/>
<comment type="caution">
    <text evidence="2">The sequence shown here is derived from an EMBL/GenBank/DDBJ whole genome shotgun (WGS) entry which is preliminary data.</text>
</comment>
<dbReference type="AlphaFoldDB" id="A0A6V6YLW4"/>
<protein>
    <submittedName>
        <fullName evidence="2">Uncharacterized protein</fullName>
    </submittedName>
</protein>
<keyword evidence="1" id="KW-0472">Membrane</keyword>
<name>A0A6V6YLW4_9FLAO</name>
<evidence type="ECO:0000256" key="1">
    <source>
        <dbReference type="SAM" id="Phobius"/>
    </source>
</evidence>
<feature type="transmembrane region" description="Helical" evidence="1">
    <location>
        <begin position="68"/>
        <end position="89"/>
    </location>
</feature>
<sequence length="101" mass="10396">MPSIALALGDVSVIVKFPVLLIVKIDAVFRKIFLATAVVDTIGSLATLSMIIGLVAVGTPLGVQLQGLLQSVFAIPFQVILSVAVATCVQTPVPVPCIANV</sequence>
<accession>A0A6V6YLW4</accession>
<evidence type="ECO:0000313" key="2">
    <source>
        <dbReference type="EMBL" id="CAD0000399.1"/>
    </source>
</evidence>
<feature type="transmembrane region" description="Helical" evidence="1">
    <location>
        <begin position="6"/>
        <end position="25"/>
    </location>
</feature>
<feature type="transmembrane region" description="Helical" evidence="1">
    <location>
        <begin position="32"/>
        <end position="56"/>
    </location>
</feature>
<dbReference type="EMBL" id="CAIJDO010000036">
    <property type="protein sequence ID" value="CAD0000399.1"/>
    <property type="molecule type" value="Genomic_DNA"/>
</dbReference>
<evidence type="ECO:0000313" key="3">
    <source>
        <dbReference type="Proteomes" id="UP000556700"/>
    </source>
</evidence>
<gene>
    <name evidence="2" type="ORF">FLACHUCJ7_00018</name>
</gene>
<dbReference type="Proteomes" id="UP000556700">
    <property type="component" value="Unassembled WGS sequence"/>
</dbReference>
<keyword evidence="3" id="KW-1185">Reference proteome</keyword>
<keyword evidence="1" id="KW-0812">Transmembrane</keyword>
<keyword evidence="1" id="KW-1133">Transmembrane helix</keyword>